<evidence type="ECO:0000256" key="4">
    <source>
        <dbReference type="SAM" id="MobiDB-lite"/>
    </source>
</evidence>
<evidence type="ECO:0000256" key="3">
    <source>
        <dbReference type="ARBA" id="ARBA00022842"/>
    </source>
</evidence>
<sequence>MPFNYSTIVNPASYETEGLCDGIDVRLNDYSFLEDRGAIRAHQDWNNLVAPCSEYRGTLGPRFNFISTTIPECFPDRLEILSYANDFAFLHDDHIDDKDFQKVEAENDDMMAAFLEAANTERIATRSSEGVKSGKKKIQAQIFLEMLAIDPECAKTTMKAWARFVEVGSSRQHNTRFTSLAEYIPYRIMDVGEMFWYGLVTFGLGLHIPDEELELCRKLTAPAWISVSLQNDLWSWPKERDAAEEQGQSHVINALWVLMQERQVDIDTAEKICRDLIKEYVAEYRKIWEQNQFNDSISVDLRKYMECMLYSISGNVVWSLGCPRYHPEISFNEKQLDWMQNGVPDLDQLIPESSSDTSITHTTSGSEAESTYTVPPGSPLEVKQSYDDSDRLREERELVEAAFEYISAMPSKGCRERFIDGLNAWLGVAAPVVADIKDVINMLHNASLILDDFQDDSPKRRGMASAHRVFGPAQAINSSSYAIVKSIGKMMEFADPSQVQRIVGRIMTLFQGQAMDLFWSHSGHCPEIESYYRMVHQKTGQLFAIAADLMMTTANRNSPIEDMAVGEFTDTLARHFQIRDDYMNLVSGEYESMKGFCEDLDEGKYSLPLIYVLKTQPQDYQLLHLLATGRKQGHMTKEQKELVLDILNKAGGMKYTRAVLDKLQIDIEKALAKLEDVFGTTNPEMALLIELLRV</sequence>
<dbReference type="PANTHER" id="PTHR12001">
    <property type="entry name" value="GERANYLGERANYL PYROPHOSPHATE SYNTHASE"/>
    <property type="match status" value="1"/>
</dbReference>
<dbReference type="InterPro" id="IPR008949">
    <property type="entry name" value="Isoprenoid_synthase_dom_sf"/>
</dbReference>
<evidence type="ECO:0000313" key="6">
    <source>
        <dbReference type="Proteomes" id="UP001392437"/>
    </source>
</evidence>
<gene>
    <name evidence="5" type="ORF">PG999_001414</name>
</gene>
<dbReference type="EMBL" id="JAQQWP010000001">
    <property type="protein sequence ID" value="KAK8133241.1"/>
    <property type="molecule type" value="Genomic_DNA"/>
</dbReference>
<comment type="caution">
    <text evidence="5">The sequence shown here is derived from an EMBL/GenBank/DDBJ whole genome shotgun (WGS) entry which is preliminary data.</text>
</comment>
<reference evidence="5 6" key="1">
    <citation type="submission" date="2023-01" db="EMBL/GenBank/DDBJ databases">
        <title>Analysis of 21 Apiospora genomes using comparative genomics revels a genus with tremendous synthesis potential of carbohydrate active enzymes and secondary metabolites.</title>
        <authorList>
            <person name="Sorensen T."/>
        </authorList>
    </citation>
    <scope>NUCLEOTIDE SEQUENCE [LARGE SCALE GENOMIC DNA]</scope>
    <source>
        <strain evidence="5 6">CBS 117206</strain>
    </source>
</reference>
<dbReference type="GO" id="GO:0046872">
    <property type="term" value="F:metal ion binding"/>
    <property type="evidence" value="ECO:0007669"/>
    <property type="project" value="UniProtKB-KW"/>
</dbReference>
<dbReference type="PROSITE" id="PS00723">
    <property type="entry name" value="POLYPRENYL_SYNTHASE_1"/>
    <property type="match status" value="1"/>
</dbReference>
<dbReference type="InterPro" id="IPR033749">
    <property type="entry name" value="Polyprenyl_synt_CS"/>
</dbReference>
<dbReference type="InterPro" id="IPR000092">
    <property type="entry name" value="Polyprenyl_synt"/>
</dbReference>
<evidence type="ECO:0008006" key="7">
    <source>
        <dbReference type="Google" id="ProtNLM"/>
    </source>
</evidence>
<dbReference type="Pfam" id="PF19086">
    <property type="entry name" value="Terpene_syn_C_2"/>
    <property type="match status" value="1"/>
</dbReference>
<keyword evidence="1" id="KW-0808">Transferase</keyword>
<keyword evidence="3" id="KW-0460">Magnesium</keyword>
<dbReference type="Proteomes" id="UP001392437">
    <property type="component" value="Unassembled WGS sequence"/>
</dbReference>
<dbReference type="Pfam" id="PF00348">
    <property type="entry name" value="polyprenyl_synt"/>
    <property type="match status" value="1"/>
</dbReference>
<dbReference type="SUPFAM" id="SSF48576">
    <property type="entry name" value="Terpenoid synthases"/>
    <property type="match status" value="2"/>
</dbReference>
<organism evidence="5 6">
    <name type="scientific">Apiospora kogelbergensis</name>
    <dbReference type="NCBI Taxonomy" id="1337665"/>
    <lineage>
        <taxon>Eukaryota</taxon>
        <taxon>Fungi</taxon>
        <taxon>Dikarya</taxon>
        <taxon>Ascomycota</taxon>
        <taxon>Pezizomycotina</taxon>
        <taxon>Sordariomycetes</taxon>
        <taxon>Xylariomycetidae</taxon>
        <taxon>Amphisphaeriales</taxon>
        <taxon>Apiosporaceae</taxon>
        <taxon>Apiospora</taxon>
    </lineage>
</organism>
<feature type="compositionally biased region" description="Low complexity" evidence="4">
    <location>
        <begin position="353"/>
        <end position="366"/>
    </location>
</feature>
<dbReference type="GO" id="GO:0043386">
    <property type="term" value="P:mycotoxin biosynthetic process"/>
    <property type="evidence" value="ECO:0007669"/>
    <property type="project" value="UniProtKB-ARBA"/>
</dbReference>
<keyword evidence="2" id="KW-0479">Metal-binding</keyword>
<dbReference type="GO" id="GO:0004659">
    <property type="term" value="F:prenyltransferase activity"/>
    <property type="evidence" value="ECO:0007669"/>
    <property type="project" value="InterPro"/>
</dbReference>
<evidence type="ECO:0000256" key="2">
    <source>
        <dbReference type="ARBA" id="ARBA00022723"/>
    </source>
</evidence>
<dbReference type="GO" id="GO:0008299">
    <property type="term" value="P:isoprenoid biosynthetic process"/>
    <property type="evidence" value="ECO:0007669"/>
    <property type="project" value="InterPro"/>
</dbReference>
<dbReference type="SFLD" id="SFLDS00005">
    <property type="entry name" value="Isoprenoid_Synthase_Type_I"/>
    <property type="match status" value="1"/>
</dbReference>
<dbReference type="Gene3D" id="1.10.600.10">
    <property type="entry name" value="Farnesyl Diphosphate Synthase"/>
    <property type="match status" value="2"/>
</dbReference>
<dbReference type="AlphaFoldDB" id="A0AAW0REC9"/>
<accession>A0AAW0REC9</accession>
<proteinExistence type="predicted"/>
<name>A0AAW0REC9_9PEZI</name>
<dbReference type="PANTHER" id="PTHR12001:SF72">
    <property type="entry name" value="THIJ_PFPI FAMILY PROTEIN (AFU_ORTHOLOGUE AFUA_3G01210)-RELATED"/>
    <property type="match status" value="1"/>
</dbReference>
<feature type="region of interest" description="Disordered" evidence="4">
    <location>
        <begin position="349"/>
        <end position="387"/>
    </location>
</feature>
<evidence type="ECO:0000256" key="1">
    <source>
        <dbReference type="ARBA" id="ARBA00022679"/>
    </source>
</evidence>
<protein>
    <recommendedName>
        <fullName evidence="7">Geranylgeranyl pyrophosphate synthase</fullName>
    </recommendedName>
</protein>
<evidence type="ECO:0000313" key="5">
    <source>
        <dbReference type="EMBL" id="KAK8133241.1"/>
    </source>
</evidence>
<dbReference type="GO" id="GO:0046165">
    <property type="term" value="P:alcohol biosynthetic process"/>
    <property type="evidence" value="ECO:0007669"/>
    <property type="project" value="UniProtKB-ARBA"/>
</dbReference>
<keyword evidence="6" id="KW-1185">Reference proteome</keyword>